<evidence type="ECO:0000256" key="3">
    <source>
        <dbReference type="ARBA" id="ARBA00022723"/>
    </source>
</evidence>
<keyword evidence="3 6" id="KW-0479">Metal-binding</keyword>
<dbReference type="InterPro" id="IPR017972">
    <property type="entry name" value="Cyt_P450_CS"/>
</dbReference>
<evidence type="ECO:0000256" key="4">
    <source>
        <dbReference type="ARBA" id="ARBA00023002"/>
    </source>
</evidence>
<proteinExistence type="inferred from homology"/>
<evidence type="ECO:0000256" key="1">
    <source>
        <dbReference type="ARBA" id="ARBA00001971"/>
    </source>
</evidence>
<comment type="cofactor">
    <cofactor evidence="1">
        <name>heme</name>
        <dbReference type="ChEBI" id="CHEBI:30413"/>
    </cofactor>
</comment>
<dbReference type="Pfam" id="PF00067">
    <property type="entry name" value="p450"/>
    <property type="match status" value="1"/>
</dbReference>
<comment type="similarity">
    <text evidence="2 6">Belongs to the cytochrome P450 family.</text>
</comment>
<dbReference type="InterPro" id="IPR001128">
    <property type="entry name" value="Cyt_P450"/>
</dbReference>
<keyword evidence="6" id="KW-0349">Heme</keyword>
<dbReference type="EMBL" id="OZ037947">
    <property type="protein sequence ID" value="CAL1708020.1"/>
    <property type="molecule type" value="Genomic_DNA"/>
</dbReference>
<gene>
    <name evidence="7" type="ORF">GFSPODELE1_LOCUS6652</name>
</gene>
<dbReference type="PANTHER" id="PTHR46206">
    <property type="entry name" value="CYTOCHROME P450"/>
    <property type="match status" value="1"/>
</dbReference>
<keyword evidence="6" id="KW-0503">Monooxygenase</keyword>
<evidence type="ECO:0000256" key="6">
    <source>
        <dbReference type="RuleBase" id="RU000461"/>
    </source>
</evidence>
<evidence type="ECO:0000313" key="8">
    <source>
        <dbReference type="Proteomes" id="UP001497453"/>
    </source>
</evidence>
<evidence type="ECO:0000256" key="5">
    <source>
        <dbReference type="ARBA" id="ARBA00023004"/>
    </source>
</evidence>
<evidence type="ECO:0000313" key="7">
    <source>
        <dbReference type="EMBL" id="CAL1708020.1"/>
    </source>
</evidence>
<keyword evidence="4 6" id="KW-0560">Oxidoreductase</keyword>
<dbReference type="Proteomes" id="UP001497453">
    <property type="component" value="Chromosome 4"/>
</dbReference>
<dbReference type="InterPro" id="IPR036396">
    <property type="entry name" value="Cyt_P450_sf"/>
</dbReference>
<name>A0ABP1DJM9_9APHY</name>
<reference evidence="8" key="1">
    <citation type="submission" date="2024-04" db="EMBL/GenBank/DDBJ databases">
        <authorList>
            <person name="Shaw F."/>
            <person name="Minotto A."/>
        </authorList>
    </citation>
    <scope>NUCLEOTIDE SEQUENCE [LARGE SCALE GENOMIC DNA]</scope>
</reference>
<dbReference type="CDD" id="cd11041">
    <property type="entry name" value="CYP503A1-like"/>
    <property type="match status" value="1"/>
</dbReference>
<evidence type="ECO:0000256" key="2">
    <source>
        <dbReference type="ARBA" id="ARBA00010617"/>
    </source>
</evidence>
<accession>A0ABP1DJM9</accession>
<protein>
    <recommendedName>
        <fullName evidence="9">Cytochrome P450</fullName>
    </recommendedName>
</protein>
<dbReference type="SUPFAM" id="SSF48264">
    <property type="entry name" value="Cytochrome P450"/>
    <property type="match status" value="1"/>
</dbReference>
<evidence type="ECO:0008006" key="9">
    <source>
        <dbReference type="Google" id="ProtNLM"/>
    </source>
</evidence>
<keyword evidence="5 6" id="KW-0408">Iron</keyword>
<dbReference type="PRINTS" id="PR00465">
    <property type="entry name" value="EP450IV"/>
</dbReference>
<organism evidence="7 8">
    <name type="scientific">Somion occarium</name>
    <dbReference type="NCBI Taxonomy" id="3059160"/>
    <lineage>
        <taxon>Eukaryota</taxon>
        <taxon>Fungi</taxon>
        <taxon>Dikarya</taxon>
        <taxon>Basidiomycota</taxon>
        <taxon>Agaricomycotina</taxon>
        <taxon>Agaricomycetes</taxon>
        <taxon>Polyporales</taxon>
        <taxon>Cerrenaceae</taxon>
        <taxon>Somion</taxon>
    </lineage>
</organism>
<dbReference type="PROSITE" id="PS00086">
    <property type="entry name" value="CYTOCHROME_P450"/>
    <property type="match status" value="1"/>
</dbReference>
<dbReference type="Gene3D" id="1.10.630.10">
    <property type="entry name" value="Cytochrome P450"/>
    <property type="match status" value="1"/>
</dbReference>
<dbReference type="InterPro" id="IPR002403">
    <property type="entry name" value="Cyt_P450_E_grp-IV"/>
</dbReference>
<sequence length="221" mass="25396">MHCTISLYSQNFWYLSVRNSPPSSPKKTKAAMSKMRKLDSLLRESQRMNGTDIDKDNPHHFKDVTLSTGATVPADSYLGVPLLSIQHDEELYPNPEVFYPWRLSNMREGAEGVKYQYITTSPEYLTFGHGRHACPGRPSAANEIKTMLCHVILYYDVNFENEGVRPQNYCVFMQSYPSVDAKVLFRERHEPTPFHVYRIISFSNMIPPQKCSRPVLGLPFV</sequence>
<keyword evidence="8" id="KW-1185">Reference proteome</keyword>